<evidence type="ECO:0000259" key="9">
    <source>
        <dbReference type="PROSITE" id="PS50110"/>
    </source>
</evidence>
<dbReference type="Gene3D" id="3.40.50.2300">
    <property type="match status" value="1"/>
</dbReference>
<evidence type="ECO:0000259" key="10">
    <source>
        <dbReference type="PROSITE" id="PS50112"/>
    </source>
</evidence>
<dbReference type="SMART" id="SM00091">
    <property type="entry name" value="PAS"/>
    <property type="match status" value="1"/>
</dbReference>
<dbReference type="SMART" id="SM00052">
    <property type="entry name" value="EAL"/>
    <property type="match status" value="1"/>
</dbReference>
<dbReference type="PROSITE" id="PS50883">
    <property type="entry name" value="EAL"/>
    <property type="match status" value="1"/>
</dbReference>
<dbReference type="GO" id="GO:0000160">
    <property type="term" value="P:phosphorelay signal transduction system"/>
    <property type="evidence" value="ECO:0007669"/>
    <property type="project" value="UniProtKB-KW"/>
</dbReference>
<dbReference type="STRING" id="930131.SAMN05216389_10528"/>
<dbReference type="RefSeq" id="WP_211753616.1">
    <property type="nucleotide sequence ID" value="NZ_FOHE01000005.1"/>
</dbReference>
<dbReference type="Pfam" id="PF13426">
    <property type="entry name" value="PAS_9"/>
    <property type="match status" value="1"/>
</dbReference>
<dbReference type="Gene3D" id="1.10.10.10">
    <property type="entry name" value="Winged helix-like DNA-binding domain superfamily/Winged helix DNA-binding domain"/>
    <property type="match status" value="1"/>
</dbReference>
<dbReference type="CDD" id="cd00130">
    <property type="entry name" value="PAS"/>
    <property type="match status" value="1"/>
</dbReference>
<keyword evidence="6" id="KW-0597">Phosphoprotein</keyword>
<evidence type="ECO:0000259" key="11">
    <source>
        <dbReference type="PROSITE" id="PS50113"/>
    </source>
</evidence>
<dbReference type="SUPFAM" id="SSF55073">
    <property type="entry name" value="Nucleotide cyclase"/>
    <property type="match status" value="1"/>
</dbReference>
<evidence type="ECO:0000259" key="12">
    <source>
        <dbReference type="PROSITE" id="PS50883"/>
    </source>
</evidence>
<dbReference type="PROSITE" id="PS00622">
    <property type="entry name" value="HTH_LUXR_1"/>
    <property type="match status" value="1"/>
</dbReference>
<keyword evidence="3" id="KW-0805">Transcription regulation</keyword>
<dbReference type="GO" id="GO:0006355">
    <property type="term" value="P:regulation of DNA-templated transcription"/>
    <property type="evidence" value="ECO:0007669"/>
    <property type="project" value="InterPro"/>
</dbReference>
<dbReference type="Proteomes" id="UP000198618">
    <property type="component" value="Unassembled WGS sequence"/>
</dbReference>
<dbReference type="Pfam" id="PF00990">
    <property type="entry name" value="GGDEF"/>
    <property type="match status" value="1"/>
</dbReference>
<dbReference type="Pfam" id="PF00072">
    <property type="entry name" value="Response_reg"/>
    <property type="match status" value="1"/>
</dbReference>
<gene>
    <name evidence="14" type="ORF">SAMN05216389_10528</name>
</gene>
<dbReference type="FunFam" id="3.30.70.270:FF:000001">
    <property type="entry name" value="Diguanylate cyclase domain protein"/>
    <property type="match status" value="1"/>
</dbReference>
<evidence type="ECO:0000259" key="13">
    <source>
        <dbReference type="PROSITE" id="PS50887"/>
    </source>
</evidence>
<dbReference type="FunFam" id="3.20.20.450:FF:000001">
    <property type="entry name" value="Cyclic di-GMP phosphodiesterase yahA"/>
    <property type="match status" value="1"/>
</dbReference>
<name>A0A1I0BHN8_9BACI</name>
<evidence type="ECO:0000313" key="14">
    <source>
        <dbReference type="EMBL" id="SET06413.1"/>
    </source>
</evidence>
<dbReference type="GO" id="GO:0005737">
    <property type="term" value="C:cytoplasm"/>
    <property type="evidence" value="ECO:0007669"/>
    <property type="project" value="UniProtKB-SubCell"/>
</dbReference>
<keyword evidence="4" id="KW-0238">DNA-binding</keyword>
<keyword evidence="5" id="KW-0804">Transcription</keyword>
<dbReference type="PANTHER" id="PTHR44757">
    <property type="entry name" value="DIGUANYLATE CYCLASE DGCP"/>
    <property type="match status" value="1"/>
</dbReference>
<evidence type="ECO:0000256" key="7">
    <source>
        <dbReference type="SAM" id="Coils"/>
    </source>
</evidence>
<keyword evidence="2" id="KW-0902">Two-component regulatory system</keyword>
<dbReference type="InterPro" id="IPR000014">
    <property type="entry name" value="PAS"/>
</dbReference>
<dbReference type="PROSITE" id="PS50887">
    <property type="entry name" value="GGDEF"/>
    <property type="match status" value="1"/>
</dbReference>
<evidence type="ECO:0000256" key="2">
    <source>
        <dbReference type="ARBA" id="ARBA00023012"/>
    </source>
</evidence>
<dbReference type="CDD" id="cd01949">
    <property type="entry name" value="GGDEF"/>
    <property type="match status" value="1"/>
</dbReference>
<feature type="domain" description="GGDEF" evidence="13">
    <location>
        <begin position="325"/>
        <end position="457"/>
    </location>
</feature>
<dbReference type="InterPro" id="IPR035919">
    <property type="entry name" value="EAL_sf"/>
</dbReference>
<evidence type="ECO:0000259" key="8">
    <source>
        <dbReference type="PROSITE" id="PS50043"/>
    </source>
</evidence>
<dbReference type="SUPFAM" id="SSF141868">
    <property type="entry name" value="EAL domain-like"/>
    <property type="match status" value="1"/>
</dbReference>
<dbReference type="InterPro" id="IPR036388">
    <property type="entry name" value="WH-like_DNA-bd_sf"/>
</dbReference>
<dbReference type="GO" id="GO:0003677">
    <property type="term" value="F:DNA binding"/>
    <property type="evidence" value="ECO:0007669"/>
    <property type="project" value="UniProtKB-KW"/>
</dbReference>
<dbReference type="InterPro" id="IPR011006">
    <property type="entry name" value="CheY-like_superfamily"/>
</dbReference>
<dbReference type="SUPFAM" id="SSF52172">
    <property type="entry name" value="CheY-like"/>
    <property type="match status" value="1"/>
</dbReference>
<dbReference type="PROSITE" id="PS50043">
    <property type="entry name" value="HTH_LUXR_2"/>
    <property type="match status" value="1"/>
</dbReference>
<dbReference type="InterPro" id="IPR001633">
    <property type="entry name" value="EAL_dom"/>
</dbReference>
<dbReference type="SUPFAM" id="SSF55785">
    <property type="entry name" value="PYP-like sensor domain (PAS domain)"/>
    <property type="match status" value="1"/>
</dbReference>
<keyword evidence="15" id="KW-1185">Reference proteome</keyword>
<dbReference type="Pfam" id="PF00563">
    <property type="entry name" value="EAL"/>
    <property type="match status" value="1"/>
</dbReference>
<dbReference type="Gene3D" id="3.30.450.20">
    <property type="entry name" value="PAS domain"/>
    <property type="match status" value="1"/>
</dbReference>
<dbReference type="SMART" id="SM00267">
    <property type="entry name" value="GGDEF"/>
    <property type="match status" value="1"/>
</dbReference>
<feature type="domain" description="HTH luxR-type" evidence="8">
    <location>
        <begin position="758"/>
        <end position="823"/>
    </location>
</feature>
<sequence>MSQPDKINILLVDDRPENLLSIEAIIEKDEYNLVKASSGEEALKFLLKYNFALILLDVQMPDMDGFSTAKIIKAREKTKDIPILFITANNMESEHIFMGYSVGAIDYILKPVDPLILKSKVEGFVDIYKLKQQLIQQASMLNDQKNALEKANLELTSTTEKLRISEALANVISETSIDSMIVLDEDGVIQKINPSVQKTLQYTEKDIIGSSIYMVFSEEDAQKYMQDILQASKKVGHIEGYEKQKELMITKKDGSTFLAEVQIGLKKVNDTLMFACTIRDITDQKKNEEMIKYMAYHDILTDLPDRRSWNVQLPKQIKLARKQNQSLGVMILNMDRFKYINDSLGHVIGDQILQEIANRLMDTVRKEDLVARIGGDEFGIILPNTDRESALLIAEKIIEAFQLPFFINNYELFITTSIGLSVFPYDGEDYLELIKNSHAALYRAKERGKNNYNVFHSGMNMQTYRSFSLQNDLRRAIEREEFELHYQPRVNIETGKVESAEALIRWNHPSWGLVPPLEFIPLAEETGQIVEIGDWVVKTVCEQINTWKQEGIPPIRIAINFSSQQFLQKDLADMIQRILESNDVHPELIEIEITESVVVENEENSTKTLQQLSDMGICISIDDFGTGYSSLHYLSRLPVNTLKIDKSFIQKISSDKKQHKLIITSIVSLAKALNMHVIAEGVETENQLDFLRNQECEEVQGYLFSKPIVPNMLEEILVQGDYKIDIFKNNNPKSPAKLVVDTPEPIEKQQIIRVALQKIQEQHAISSRELEVFDLILAGLSNKEISEKLYISEHTVKNHISRIFQKLNVNDRAQAMAMVYQICINEG</sequence>
<evidence type="ECO:0000313" key="15">
    <source>
        <dbReference type="Proteomes" id="UP000198618"/>
    </source>
</evidence>
<dbReference type="Pfam" id="PF00196">
    <property type="entry name" value="GerE"/>
    <property type="match status" value="1"/>
</dbReference>
<feature type="coiled-coil region" evidence="7">
    <location>
        <begin position="131"/>
        <end position="161"/>
    </location>
</feature>
<dbReference type="PANTHER" id="PTHR44757:SF2">
    <property type="entry name" value="BIOFILM ARCHITECTURE MAINTENANCE PROTEIN MBAA"/>
    <property type="match status" value="1"/>
</dbReference>
<dbReference type="CDD" id="cd01948">
    <property type="entry name" value="EAL"/>
    <property type="match status" value="1"/>
</dbReference>
<dbReference type="InterPro" id="IPR052155">
    <property type="entry name" value="Biofilm_reg_signaling"/>
</dbReference>
<dbReference type="InterPro" id="IPR000792">
    <property type="entry name" value="Tscrpt_reg_LuxR_C"/>
</dbReference>
<evidence type="ECO:0000256" key="3">
    <source>
        <dbReference type="ARBA" id="ARBA00023015"/>
    </source>
</evidence>
<evidence type="ECO:0000256" key="4">
    <source>
        <dbReference type="ARBA" id="ARBA00023125"/>
    </source>
</evidence>
<feature type="domain" description="PAS" evidence="10">
    <location>
        <begin position="165"/>
        <end position="236"/>
    </location>
</feature>
<feature type="modified residue" description="4-aspartylphosphate" evidence="6">
    <location>
        <position position="57"/>
    </location>
</feature>
<dbReference type="InterPro" id="IPR035965">
    <property type="entry name" value="PAS-like_dom_sf"/>
</dbReference>
<dbReference type="CDD" id="cd06170">
    <property type="entry name" value="LuxR_C_like"/>
    <property type="match status" value="1"/>
</dbReference>
<dbReference type="SUPFAM" id="SSF46894">
    <property type="entry name" value="C-terminal effector domain of the bipartite response regulators"/>
    <property type="match status" value="1"/>
</dbReference>
<feature type="domain" description="PAC" evidence="11">
    <location>
        <begin position="243"/>
        <end position="293"/>
    </location>
</feature>
<dbReference type="PRINTS" id="PR00038">
    <property type="entry name" value="HTHLUXR"/>
</dbReference>
<dbReference type="InterPro" id="IPR029787">
    <property type="entry name" value="Nucleotide_cyclase"/>
</dbReference>
<dbReference type="PROSITE" id="PS50110">
    <property type="entry name" value="RESPONSE_REGULATORY"/>
    <property type="match status" value="1"/>
</dbReference>
<accession>A0A1I0BHN8</accession>
<dbReference type="PROSITE" id="PS50112">
    <property type="entry name" value="PAS"/>
    <property type="match status" value="1"/>
</dbReference>
<evidence type="ECO:0000256" key="5">
    <source>
        <dbReference type="ARBA" id="ARBA00023163"/>
    </source>
</evidence>
<protein>
    <submittedName>
        <fullName evidence="14">Response regulator receiver modulated diguanylate cyclase/phosphodiesterase with PAS/PAC sensor(S)</fullName>
    </submittedName>
</protein>
<dbReference type="InterPro" id="IPR001789">
    <property type="entry name" value="Sig_transdc_resp-reg_receiver"/>
</dbReference>
<dbReference type="SMART" id="SM00421">
    <property type="entry name" value="HTH_LUXR"/>
    <property type="match status" value="1"/>
</dbReference>
<reference evidence="14 15" key="1">
    <citation type="submission" date="2016-10" db="EMBL/GenBank/DDBJ databases">
        <authorList>
            <person name="de Groot N.N."/>
        </authorList>
    </citation>
    <scope>NUCLEOTIDE SEQUENCE [LARGE SCALE GENOMIC DNA]</scope>
    <source>
        <strain evidence="14 15">IBRC-M 10780</strain>
    </source>
</reference>
<dbReference type="SMART" id="SM00448">
    <property type="entry name" value="REC"/>
    <property type="match status" value="1"/>
</dbReference>
<dbReference type="EMBL" id="FOHE01000005">
    <property type="protein sequence ID" value="SET06413.1"/>
    <property type="molecule type" value="Genomic_DNA"/>
</dbReference>
<dbReference type="InterPro" id="IPR000700">
    <property type="entry name" value="PAS-assoc_C"/>
</dbReference>
<dbReference type="NCBIfam" id="TIGR00229">
    <property type="entry name" value="sensory_box"/>
    <property type="match status" value="1"/>
</dbReference>
<dbReference type="NCBIfam" id="TIGR00254">
    <property type="entry name" value="GGDEF"/>
    <property type="match status" value="1"/>
</dbReference>
<dbReference type="PROSITE" id="PS50113">
    <property type="entry name" value="PAC"/>
    <property type="match status" value="1"/>
</dbReference>
<dbReference type="Gene3D" id="3.30.70.270">
    <property type="match status" value="1"/>
</dbReference>
<dbReference type="AlphaFoldDB" id="A0A1I0BHN8"/>
<feature type="domain" description="EAL" evidence="12">
    <location>
        <begin position="466"/>
        <end position="721"/>
    </location>
</feature>
<dbReference type="InterPro" id="IPR016032">
    <property type="entry name" value="Sig_transdc_resp-reg_C-effctor"/>
</dbReference>
<dbReference type="Gene3D" id="3.20.20.450">
    <property type="entry name" value="EAL domain"/>
    <property type="match status" value="1"/>
</dbReference>
<feature type="domain" description="Response regulatory" evidence="9">
    <location>
        <begin position="8"/>
        <end position="125"/>
    </location>
</feature>
<proteinExistence type="predicted"/>
<evidence type="ECO:0000256" key="1">
    <source>
        <dbReference type="ARBA" id="ARBA00004496"/>
    </source>
</evidence>
<keyword evidence="7" id="KW-0175">Coiled coil</keyword>
<evidence type="ECO:0000256" key="6">
    <source>
        <dbReference type="PROSITE-ProRule" id="PRU00169"/>
    </source>
</evidence>
<dbReference type="InterPro" id="IPR000160">
    <property type="entry name" value="GGDEF_dom"/>
</dbReference>
<dbReference type="InterPro" id="IPR043128">
    <property type="entry name" value="Rev_trsase/Diguanyl_cyclase"/>
</dbReference>
<comment type="subcellular location">
    <subcellularLocation>
        <location evidence="1">Cytoplasm</location>
    </subcellularLocation>
</comment>
<organism evidence="14 15">
    <name type="scientific">Oceanobacillus limi</name>
    <dbReference type="NCBI Taxonomy" id="930131"/>
    <lineage>
        <taxon>Bacteria</taxon>
        <taxon>Bacillati</taxon>
        <taxon>Bacillota</taxon>
        <taxon>Bacilli</taxon>
        <taxon>Bacillales</taxon>
        <taxon>Bacillaceae</taxon>
        <taxon>Oceanobacillus</taxon>
    </lineage>
</organism>